<dbReference type="Proteomes" id="UP001565220">
    <property type="component" value="Unassembled WGS sequence"/>
</dbReference>
<dbReference type="Gene3D" id="1.10.287.130">
    <property type="match status" value="1"/>
</dbReference>
<dbReference type="Gene3D" id="3.40.50.2300">
    <property type="match status" value="1"/>
</dbReference>
<dbReference type="InterPro" id="IPR036097">
    <property type="entry name" value="HisK_dim/P_sf"/>
</dbReference>
<name>A0ABV4DT07_9CLOT</name>
<dbReference type="SUPFAM" id="SSF55874">
    <property type="entry name" value="ATPase domain of HSP90 chaperone/DNA topoisomerase II/histidine kinase"/>
    <property type="match status" value="1"/>
</dbReference>
<dbReference type="InterPro" id="IPR003661">
    <property type="entry name" value="HisK_dim/P_dom"/>
</dbReference>
<evidence type="ECO:0000256" key="8">
    <source>
        <dbReference type="PROSITE-ProRule" id="PRU00169"/>
    </source>
</evidence>
<organism evidence="12 13">
    <name type="scientific">Clostridium lapidicellarium</name>
    <dbReference type="NCBI Taxonomy" id="3240931"/>
    <lineage>
        <taxon>Bacteria</taxon>
        <taxon>Bacillati</taxon>
        <taxon>Bacillota</taxon>
        <taxon>Clostridia</taxon>
        <taxon>Eubacteriales</taxon>
        <taxon>Clostridiaceae</taxon>
        <taxon>Clostridium</taxon>
    </lineage>
</organism>
<evidence type="ECO:0000256" key="9">
    <source>
        <dbReference type="SAM" id="Coils"/>
    </source>
</evidence>
<proteinExistence type="predicted"/>
<evidence type="ECO:0000256" key="4">
    <source>
        <dbReference type="ARBA" id="ARBA00022553"/>
    </source>
</evidence>
<keyword evidence="9" id="KW-0175">Coiled coil</keyword>
<evidence type="ECO:0000256" key="7">
    <source>
        <dbReference type="ARBA" id="ARBA00024867"/>
    </source>
</evidence>
<gene>
    <name evidence="12" type="ORF">AB8S09_01785</name>
</gene>
<evidence type="ECO:0000256" key="5">
    <source>
        <dbReference type="ARBA" id="ARBA00022777"/>
    </source>
</evidence>
<dbReference type="InterPro" id="IPR004358">
    <property type="entry name" value="Sig_transdc_His_kin-like_C"/>
</dbReference>
<evidence type="ECO:0000256" key="2">
    <source>
        <dbReference type="ARBA" id="ARBA00012438"/>
    </source>
</evidence>
<protein>
    <recommendedName>
        <fullName evidence="3">Stage 0 sporulation protein A homolog</fullName>
        <ecNumber evidence="2">2.7.13.3</ecNumber>
    </recommendedName>
</protein>
<dbReference type="Pfam" id="PF00072">
    <property type="entry name" value="Response_reg"/>
    <property type="match status" value="1"/>
</dbReference>
<keyword evidence="5" id="KW-0418">Kinase</keyword>
<sequence>MDKTNNRKSQNRFIINKDKYEELSSLYKELLTVKEKLKTNCRELHKARQEVKNAKMETENANKAKSQFLANLSHEIKTPLNGIIGATELLELMNIGKDERTYIEIIENSSKHLLDIVNNILDISKIEAGNIDLSIKVFNFKNMIDFFVREVSLACEKKNIGFTYCIDSLIPYKIAGDELKLRQVLINLFNNSLKFTQSGKISFKVKLLSQVSEKIVLKFTIKDTGIGIKNESYSKNSPCKGLGLSISKELIKIMNGDIWFKSVENQGSTFHFTSEFFLDFSEKSSNFPPNPGKNKNKTILLVEDNDINMKIACNMIKNLNYSYKCAYTGKQALKLLKDIHVDLIFMDVQMPELNGLETSKIIRKNETYSQEHIPIVAMTSCGMSGDREIYDENGMDDYISKPLSPGKLKGVLKKFLK</sequence>
<keyword evidence="6" id="KW-0902">Two-component regulatory system</keyword>
<comment type="function">
    <text evidence="7">May play the central regulatory role in sporulation. It may be an element of the effector pathway responsible for the activation of sporulation genes in response to nutritional stress. Spo0A may act in concert with spo0H (a sigma factor) to control the expression of some genes that are critical to the sporulation process.</text>
</comment>
<dbReference type="SUPFAM" id="SSF47384">
    <property type="entry name" value="Homodimeric domain of signal transducing histidine kinase"/>
    <property type="match status" value="1"/>
</dbReference>
<dbReference type="InterPro" id="IPR003594">
    <property type="entry name" value="HATPase_dom"/>
</dbReference>
<evidence type="ECO:0000313" key="12">
    <source>
        <dbReference type="EMBL" id="MEY8762382.1"/>
    </source>
</evidence>
<dbReference type="CDD" id="cd00082">
    <property type="entry name" value="HisKA"/>
    <property type="match status" value="1"/>
</dbReference>
<evidence type="ECO:0000259" key="11">
    <source>
        <dbReference type="PROSITE" id="PS50110"/>
    </source>
</evidence>
<dbReference type="PRINTS" id="PR00344">
    <property type="entry name" value="BCTRLSENSOR"/>
</dbReference>
<dbReference type="SMART" id="SM00448">
    <property type="entry name" value="REC"/>
    <property type="match status" value="1"/>
</dbReference>
<dbReference type="EMBL" id="JBGFFE010000001">
    <property type="protein sequence ID" value="MEY8762382.1"/>
    <property type="molecule type" value="Genomic_DNA"/>
</dbReference>
<dbReference type="InterPro" id="IPR001789">
    <property type="entry name" value="Sig_transdc_resp-reg_receiver"/>
</dbReference>
<dbReference type="PROSITE" id="PS50110">
    <property type="entry name" value="RESPONSE_REGULATORY"/>
    <property type="match status" value="1"/>
</dbReference>
<dbReference type="PROSITE" id="PS50109">
    <property type="entry name" value="HIS_KIN"/>
    <property type="match status" value="1"/>
</dbReference>
<dbReference type="PANTHER" id="PTHR45339:SF1">
    <property type="entry name" value="HYBRID SIGNAL TRANSDUCTION HISTIDINE KINASE J"/>
    <property type="match status" value="1"/>
</dbReference>
<evidence type="ECO:0000313" key="13">
    <source>
        <dbReference type="Proteomes" id="UP001565220"/>
    </source>
</evidence>
<dbReference type="CDD" id="cd17546">
    <property type="entry name" value="REC_hyHK_CKI1_RcsC-like"/>
    <property type="match status" value="1"/>
</dbReference>
<evidence type="ECO:0000256" key="1">
    <source>
        <dbReference type="ARBA" id="ARBA00000085"/>
    </source>
</evidence>
<comment type="catalytic activity">
    <reaction evidence="1">
        <text>ATP + protein L-histidine = ADP + protein N-phospho-L-histidine.</text>
        <dbReference type="EC" id="2.7.13.3"/>
    </reaction>
</comment>
<dbReference type="Pfam" id="PF02518">
    <property type="entry name" value="HATPase_c"/>
    <property type="match status" value="1"/>
</dbReference>
<feature type="domain" description="Response regulatory" evidence="11">
    <location>
        <begin position="298"/>
        <end position="416"/>
    </location>
</feature>
<feature type="modified residue" description="4-aspartylphosphate" evidence="8">
    <location>
        <position position="347"/>
    </location>
</feature>
<evidence type="ECO:0000256" key="6">
    <source>
        <dbReference type="ARBA" id="ARBA00023012"/>
    </source>
</evidence>
<feature type="domain" description="Histidine kinase" evidence="10">
    <location>
        <begin position="71"/>
        <end position="278"/>
    </location>
</feature>
<dbReference type="PANTHER" id="PTHR45339">
    <property type="entry name" value="HYBRID SIGNAL TRANSDUCTION HISTIDINE KINASE J"/>
    <property type="match status" value="1"/>
</dbReference>
<evidence type="ECO:0000259" key="10">
    <source>
        <dbReference type="PROSITE" id="PS50109"/>
    </source>
</evidence>
<dbReference type="InterPro" id="IPR036890">
    <property type="entry name" value="HATPase_C_sf"/>
</dbReference>
<dbReference type="Gene3D" id="3.30.565.10">
    <property type="entry name" value="Histidine kinase-like ATPase, C-terminal domain"/>
    <property type="match status" value="1"/>
</dbReference>
<keyword evidence="4 8" id="KW-0597">Phosphoprotein</keyword>
<reference evidence="12 13" key="1">
    <citation type="submission" date="2024-08" db="EMBL/GenBank/DDBJ databases">
        <title>Clostridium lapicellarii sp. nov., and Clostridium renhuaiense sp. nov., two species isolated from the mud in a fermentation cellar used for producing sauce-flavour Chinese liquors.</title>
        <authorList>
            <person name="Yang F."/>
            <person name="Wang H."/>
            <person name="Chen L.Q."/>
            <person name="Zhou N."/>
            <person name="Lu J.J."/>
            <person name="Pu X.X."/>
            <person name="Wan B."/>
            <person name="Wang L."/>
            <person name="Liu S.J."/>
        </authorList>
    </citation>
    <scope>NUCLEOTIDE SEQUENCE [LARGE SCALE GENOMIC DNA]</scope>
    <source>
        <strain evidence="12 13">MT-113</strain>
    </source>
</reference>
<dbReference type="EC" id="2.7.13.3" evidence="2"/>
<dbReference type="InterPro" id="IPR011006">
    <property type="entry name" value="CheY-like_superfamily"/>
</dbReference>
<keyword evidence="5" id="KW-0808">Transferase</keyword>
<accession>A0ABV4DT07</accession>
<dbReference type="Pfam" id="PF00512">
    <property type="entry name" value="HisKA"/>
    <property type="match status" value="1"/>
</dbReference>
<dbReference type="SMART" id="SM00388">
    <property type="entry name" value="HisKA"/>
    <property type="match status" value="1"/>
</dbReference>
<dbReference type="InterPro" id="IPR005467">
    <property type="entry name" value="His_kinase_dom"/>
</dbReference>
<evidence type="ECO:0000256" key="3">
    <source>
        <dbReference type="ARBA" id="ARBA00018672"/>
    </source>
</evidence>
<feature type="coiled-coil region" evidence="9">
    <location>
        <begin position="20"/>
        <end position="64"/>
    </location>
</feature>
<dbReference type="RefSeq" id="WP_294181502.1">
    <property type="nucleotide sequence ID" value="NZ_JBGFFE010000001.1"/>
</dbReference>
<dbReference type="SUPFAM" id="SSF52172">
    <property type="entry name" value="CheY-like"/>
    <property type="match status" value="1"/>
</dbReference>
<keyword evidence="13" id="KW-1185">Reference proteome</keyword>
<dbReference type="SMART" id="SM00387">
    <property type="entry name" value="HATPase_c"/>
    <property type="match status" value="1"/>
</dbReference>
<comment type="caution">
    <text evidence="12">The sequence shown here is derived from an EMBL/GenBank/DDBJ whole genome shotgun (WGS) entry which is preliminary data.</text>
</comment>